<dbReference type="Pfam" id="PF00015">
    <property type="entry name" value="MCPsignal"/>
    <property type="match status" value="1"/>
</dbReference>
<dbReference type="KEGG" id="csq:CSCA_2167"/>
<dbReference type="SMART" id="SM00283">
    <property type="entry name" value="MA"/>
    <property type="match status" value="1"/>
</dbReference>
<reference evidence="4 5" key="1">
    <citation type="journal article" date="2015" name="J. Biotechnol.">
        <title>Complete genome sequence of a malodorant-producing acetogen, Clostridium scatologenes ATCC 25775(T).</title>
        <authorList>
            <person name="Zhu Z."/>
            <person name="Guo T."/>
            <person name="Zheng H."/>
            <person name="Song T."/>
            <person name="Ouyang P."/>
            <person name="Xie J."/>
        </authorList>
    </citation>
    <scope>NUCLEOTIDE SEQUENCE [LARGE SCALE GENOMIC DNA]</scope>
    <source>
        <strain evidence="4 5">ATCC 25775</strain>
    </source>
</reference>
<evidence type="ECO:0000313" key="5">
    <source>
        <dbReference type="Proteomes" id="UP000033115"/>
    </source>
</evidence>
<dbReference type="HOGENOM" id="CLU_043276_0_0_9"/>
<sequence length="279" mass="30413">MNIGDEEFFNSLKTVFMVLPQLFSSDVAIALTNKEEYILFKQAKTFQLSVYEGMIISQEGVSNKAIKTRQMNSLRYPKETFGFPIVAYGVPVINPCTDNVVGTIIYAISLEKENLTIEMANELLKFSEELAASSQELASSTEELSSNSQNVNHLVNETQTGITSMDDIIKYIKGIADTTNLLGLNAAIEAARAGEQGKGFSVVAGEIRKLAANSKDSTTQINETLSKIKEDINSIISVLNGFSITSETQAAQAQQIAAGSQKLSELSTKLLKLSEDIYN</sequence>
<dbReference type="AlphaFoldDB" id="A0A0E3JNH9"/>
<name>A0A0E3JNH9_CLOSL</name>
<dbReference type="SUPFAM" id="SSF58104">
    <property type="entry name" value="Methyl-accepting chemotaxis protein (MCP) signaling domain"/>
    <property type="match status" value="1"/>
</dbReference>
<evidence type="ECO:0000313" key="4">
    <source>
        <dbReference type="EMBL" id="AKA69292.1"/>
    </source>
</evidence>
<dbReference type="RefSeq" id="WP_029163227.1">
    <property type="nucleotide sequence ID" value="NZ_CP009933.1"/>
</dbReference>
<dbReference type="STRING" id="1548.CSCA_2167"/>
<dbReference type="GO" id="GO:0007165">
    <property type="term" value="P:signal transduction"/>
    <property type="evidence" value="ECO:0007669"/>
    <property type="project" value="UniProtKB-KW"/>
</dbReference>
<proteinExistence type="predicted"/>
<dbReference type="Gene3D" id="1.10.287.950">
    <property type="entry name" value="Methyl-accepting chemotaxis protein"/>
    <property type="match status" value="1"/>
</dbReference>
<keyword evidence="1 2" id="KW-0807">Transducer</keyword>
<dbReference type="GO" id="GO:0016020">
    <property type="term" value="C:membrane"/>
    <property type="evidence" value="ECO:0007669"/>
    <property type="project" value="InterPro"/>
</dbReference>
<accession>A0A0E3JNH9</accession>
<dbReference type="InterPro" id="IPR004089">
    <property type="entry name" value="MCPsignal_dom"/>
</dbReference>
<dbReference type="PANTHER" id="PTHR32089:SF112">
    <property type="entry name" value="LYSOZYME-LIKE PROTEIN-RELATED"/>
    <property type="match status" value="1"/>
</dbReference>
<dbReference type="PANTHER" id="PTHR32089">
    <property type="entry name" value="METHYL-ACCEPTING CHEMOTAXIS PROTEIN MCPB"/>
    <property type="match status" value="1"/>
</dbReference>
<organism evidence="4 5">
    <name type="scientific">Clostridium scatologenes</name>
    <dbReference type="NCBI Taxonomy" id="1548"/>
    <lineage>
        <taxon>Bacteria</taxon>
        <taxon>Bacillati</taxon>
        <taxon>Bacillota</taxon>
        <taxon>Clostridia</taxon>
        <taxon>Eubacteriales</taxon>
        <taxon>Clostridiaceae</taxon>
        <taxon>Clostridium</taxon>
    </lineage>
</organism>
<evidence type="ECO:0000259" key="3">
    <source>
        <dbReference type="PROSITE" id="PS50111"/>
    </source>
</evidence>
<keyword evidence="5" id="KW-1185">Reference proteome</keyword>
<protein>
    <submittedName>
        <fullName evidence="4">Methyl-accepting chemotaxis sensory transducer</fullName>
    </submittedName>
</protein>
<dbReference type="Proteomes" id="UP000033115">
    <property type="component" value="Chromosome"/>
</dbReference>
<dbReference type="PROSITE" id="PS50111">
    <property type="entry name" value="CHEMOTAXIS_TRANSDUC_2"/>
    <property type="match status" value="1"/>
</dbReference>
<feature type="domain" description="Methyl-accepting transducer" evidence="3">
    <location>
        <begin position="107"/>
        <end position="279"/>
    </location>
</feature>
<evidence type="ECO:0000256" key="1">
    <source>
        <dbReference type="ARBA" id="ARBA00023224"/>
    </source>
</evidence>
<gene>
    <name evidence="4" type="ORF">CSCA_2167</name>
</gene>
<dbReference type="EMBL" id="CP009933">
    <property type="protein sequence ID" value="AKA69292.1"/>
    <property type="molecule type" value="Genomic_DNA"/>
</dbReference>
<evidence type="ECO:0000256" key="2">
    <source>
        <dbReference type="PROSITE-ProRule" id="PRU00284"/>
    </source>
</evidence>